<feature type="region of interest" description="Disordered" evidence="1">
    <location>
        <begin position="563"/>
        <end position="638"/>
    </location>
</feature>
<feature type="region of interest" description="Disordered" evidence="1">
    <location>
        <begin position="529"/>
        <end position="549"/>
    </location>
</feature>
<feature type="compositionally biased region" description="Low complexity" evidence="1">
    <location>
        <begin position="993"/>
        <end position="1017"/>
    </location>
</feature>
<reference evidence="2 3" key="1">
    <citation type="submission" date="2015-07" db="EMBL/GenBank/DDBJ databases">
        <title>High-quality genome of monoxenous trypanosomatid Leptomonas pyrrhocoris.</title>
        <authorList>
            <person name="Flegontov P."/>
            <person name="Butenko A."/>
            <person name="Firsov S."/>
            <person name="Vlcek C."/>
            <person name="Logacheva M.D."/>
            <person name="Field M."/>
            <person name="Filatov D."/>
            <person name="Flegontova O."/>
            <person name="Gerasimov E."/>
            <person name="Jackson A.P."/>
            <person name="Kelly S."/>
            <person name="Opperdoes F."/>
            <person name="O'Reilly A."/>
            <person name="Votypka J."/>
            <person name="Yurchenko V."/>
            <person name="Lukes J."/>
        </authorList>
    </citation>
    <scope>NUCLEOTIDE SEQUENCE [LARGE SCALE GENOMIC DNA]</scope>
    <source>
        <strain evidence="2">H10</strain>
    </source>
</reference>
<keyword evidence="3" id="KW-1185">Reference proteome</keyword>
<evidence type="ECO:0000256" key="1">
    <source>
        <dbReference type="SAM" id="MobiDB-lite"/>
    </source>
</evidence>
<feature type="compositionally biased region" description="Basic and acidic residues" evidence="1">
    <location>
        <begin position="1029"/>
        <end position="1039"/>
    </location>
</feature>
<feature type="compositionally biased region" description="Basic and acidic residues" evidence="1">
    <location>
        <begin position="479"/>
        <end position="491"/>
    </location>
</feature>
<feature type="compositionally biased region" description="Basic and acidic residues" evidence="1">
    <location>
        <begin position="142"/>
        <end position="163"/>
    </location>
</feature>
<feature type="region of interest" description="Disordered" evidence="1">
    <location>
        <begin position="657"/>
        <end position="684"/>
    </location>
</feature>
<name>A0A0N0VD30_LEPPY</name>
<dbReference type="AlphaFoldDB" id="A0A0N0VD30"/>
<feature type="region of interest" description="Disordered" evidence="1">
    <location>
        <begin position="781"/>
        <end position="855"/>
    </location>
</feature>
<accession>A0A0N0VD30</accession>
<feature type="compositionally biased region" description="Low complexity" evidence="1">
    <location>
        <begin position="870"/>
        <end position="881"/>
    </location>
</feature>
<dbReference type="Proteomes" id="UP000037923">
    <property type="component" value="Unassembled WGS sequence"/>
</dbReference>
<feature type="region of interest" description="Disordered" evidence="1">
    <location>
        <begin position="917"/>
        <end position="944"/>
    </location>
</feature>
<feature type="compositionally biased region" description="Polar residues" evidence="1">
    <location>
        <begin position="465"/>
        <end position="478"/>
    </location>
</feature>
<sequence>MKDDFWTLEWAYEPVSVRRGTSPPPDLFETASDWAADDDDDDGAGTGSTEALTSKTSDANVPLYSFSSRVSPPSRCTDSYADWEASLTVAEEYWRSSYESRKTRTFPVAHTPSPSALYELEPAASDEDGSVLPIFSSPSPAAEHDSVENEAQKDALTSREHLPSGRSASGAHDASLSDVSTTLIFHGDFNFTMGALRQLGQPGSSGLLPPAAQKTTADDAAMTTAHGTLILQEHSTGYLLDWKPSSTLKSIQTSPSPSALLPAPGTLAEEPLFAAASAPRLLPSSGVPKAAGALPAFAPLRRSPASTSVDDTAGEAEARVKALSESADPPCRTAPTAPRRITSPVVSAGDRWSGDGRLALSRPPIVRGTAAVSAAQPKTPLEVSSCPAGPKKKKSSPKGVFEDNFMAQSSHSSDGTVDIEVPPSVALALQLRGTKHKPVLPTETTLPVRAVEVQCRSAVPPGTARPSNTQWPALQQRTDTPRRGDVKDVKTDASLQQATPPLSSSPPPSQKFPLLARVSASPSSWLLLDSSSEGSGTATSLTRMVETAEGSADELAITLRGVRTHLGPKPSPPRPHAASEKSALSPQRQRDDAGTYNNAAPSADGPQKKSSPAQKEDQKNSKKLKKPTSGLHRSISPSRGIPLAATAVASFYNYTENTSGSGASVSPTETAGSSGQLRRGKTLSLSSSSCTVGITHTPHDNASVKAPHCENGLSTVNREPLAEAHQTQHQNGYVDAIPRPYAAASPSHTANRPQPVNLREAAMQAFPLVPVAERFHTMGRVPPQTARRHSPVATLSARGASPPSTQAWRRNNVAGTADAPPQENQPRQHKPRQRAEALRLSLPPTNSDSFSRRGGHATRIMKVSSRLMEASPAAPVSPLSAGKPQPPCTGMNLREPGGNRGGARRCFVSFPYEAPEKELSGTVDSPSSSPARESEKKARGTRMRGNAAVEAHNGMGAPARRASPETFCPWKRFPTDAEKDGYVNWPEQQLTKLSAGKSGATSSSTLGLSSSSILMGGSAPGVSLSHHHGLSDVRHKSHA</sequence>
<organism evidence="2 3">
    <name type="scientific">Leptomonas pyrrhocoris</name>
    <name type="common">Firebug parasite</name>
    <dbReference type="NCBI Taxonomy" id="157538"/>
    <lineage>
        <taxon>Eukaryota</taxon>
        <taxon>Discoba</taxon>
        <taxon>Euglenozoa</taxon>
        <taxon>Kinetoplastea</taxon>
        <taxon>Metakinetoplastina</taxon>
        <taxon>Trypanosomatida</taxon>
        <taxon>Trypanosomatidae</taxon>
        <taxon>Leishmaniinae</taxon>
        <taxon>Leptomonas</taxon>
    </lineage>
</organism>
<evidence type="ECO:0000313" key="2">
    <source>
        <dbReference type="EMBL" id="KPA74521.1"/>
    </source>
</evidence>
<gene>
    <name evidence="2" type="ORF">ABB37_09180</name>
</gene>
<comment type="caution">
    <text evidence="2">The sequence shown here is derived from an EMBL/GenBank/DDBJ whole genome shotgun (WGS) entry which is preliminary data.</text>
</comment>
<dbReference type="RefSeq" id="XP_015652960.1">
    <property type="nucleotide sequence ID" value="XM_015808507.1"/>
</dbReference>
<protein>
    <submittedName>
        <fullName evidence="2">Uncharacterized protein</fullName>
    </submittedName>
</protein>
<feature type="region of interest" description="Disordered" evidence="1">
    <location>
        <begin position="373"/>
        <end position="400"/>
    </location>
</feature>
<feature type="region of interest" description="Disordered" evidence="1">
    <location>
        <begin position="458"/>
        <end position="513"/>
    </location>
</feature>
<dbReference type="OMA" id="GHATRIM"/>
<evidence type="ECO:0000313" key="3">
    <source>
        <dbReference type="Proteomes" id="UP000037923"/>
    </source>
</evidence>
<feature type="compositionally biased region" description="Polar residues" evidence="1">
    <location>
        <begin position="922"/>
        <end position="931"/>
    </location>
</feature>
<feature type="compositionally biased region" description="Polar residues" evidence="1">
    <location>
        <begin position="657"/>
        <end position="676"/>
    </location>
</feature>
<dbReference type="OrthoDB" id="10663698at2759"/>
<feature type="region of interest" description="Disordered" evidence="1">
    <location>
        <begin position="993"/>
        <end position="1039"/>
    </location>
</feature>
<dbReference type="EMBL" id="LGTL01000029">
    <property type="protein sequence ID" value="KPA74521.1"/>
    <property type="molecule type" value="Genomic_DNA"/>
</dbReference>
<feature type="region of interest" description="Disordered" evidence="1">
    <location>
        <begin position="17"/>
        <end position="56"/>
    </location>
</feature>
<dbReference type="GeneID" id="26909463"/>
<feature type="region of interest" description="Disordered" evidence="1">
    <location>
        <begin position="128"/>
        <end position="173"/>
    </location>
</feature>
<dbReference type="VEuPathDB" id="TriTrypDB:LpyrH10_29_0950"/>
<proteinExistence type="predicted"/>
<feature type="region of interest" description="Disordered" evidence="1">
    <location>
        <begin position="868"/>
        <end position="900"/>
    </location>
</feature>